<keyword evidence="3" id="KW-1185">Reference proteome</keyword>
<dbReference type="AlphaFoldDB" id="A0AAD7Y4Q9"/>
<evidence type="ECO:0000313" key="3">
    <source>
        <dbReference type="Proteomes" id="UP001234581"/>
    </source>
</evidence>
<sequence>MRPTIIMNVVPRNIRIQQRAFIHPRNFIAVSYNTTIPTMRRRFYATADRSNEKNKSDKETKEYLEKMMDEEEASQQSSEHVDPEYWNDPGRHANPHDKEGKQPTPVFDKDEKKSKK</sequence>
<feature type="compositionally biased region" description="Basic and acidic residues" evidence="1">
    <location>
        <begin position="79"/>
        <end position="116"/>
    </location>
</feature>
<organism evidence="2 3">
    <name type="scientific">Lichtheimia ornata</name>
    <dbReference type="NCBI Taxonomy" id="688661"/>
    <lineage>
        <taxon>Eukaryota</taxon>
        <taxon>Fungi</taxon>
        <taxon>Fungi incertae sedis</taxon>
        <taxon>Mucoromycota</taxon>
        <taxon>Mucoromycotina</taxon>
        <taxon>Mucoromycetes</taxon>
        <taxon>Mucorales</taxon>
        <taxon>Lichtheimiaceae</taxon>
        <taxon>Lichtheimia</taxon>
    </lineage>
</organism>
<name>A0AAD7Y4Q9_9FUNG</name>
<evidence type="ECO:0000313" key="2">
    <source>
        <dbReference type="EMBL" id="KAJ8663724.1"/>
    </source>
</evidence>
<evidence type="ECO:0000256" key="1">
    <source>
        <dbReference type="SAM" id="MobiDB-lite"/>
    </source>
</evidence>
<feature type="compositionally biased region" description="Basic and acidic residues" evidence="1">
    <location>
        <begin position="49"/>
        <end position="67"/>
    </location>
</feature>
<accession>A0AAD7Y4Q9</accession>
<dbReference type="GeneID" id="83208392"/>
<dbReference type="RefSeq" id="XP_058348636.1">
    <property type="nucleotide sequence ID" value="XM_058481072.1"/>
</dbReference>
<dbReference type="EMBL" id="JARTCD010000002">
    <property type="protein sequence ID" value="KAJ8663724.1"/>
    <property type="molecule type" value="Genomic_DNA"/>
</dbReference>
<comment type="caution">
    <text evidence="2">The sequence shown here is derived from an EMBL/GenBank/DDBJ whole genome shotgun (WGS) entry which is preliminary data.</text>
</comment>
<reference evidence="2 3" key="1">
    <citation type="submission" date="2023-03" db="EMBL/GenBank/DDBJ databases">
        <title>Genome sequence of Lichtheimia ornata CBS 291.66.</title>
        <authorList>
            <person name="Mohabir J.T."/>
            <person name="Shea T.P."/>
            <person name="Kurbessoian T."/>
            <person name="Berby B."/>
            <person name="Fontaine J."/>
            <person name="Livny J."/>
            <person name="Gnirke A."/>
            <person name="Stajich J.E."/>
            <person name="Cuomo C.A."/>
        </authorList>
    </citation>
    <scope>NUCLEOTIDE SEQUENCE [LARGE SCALE GENOMIC DNA]</scope>
    <source>
        <strain evidence="2">CBS 291.66</strain>
    </source>
</reference>
<proteinExistence type="predicted"/>
<protein>
    <submittedName>
        <fullName evidence="2">Uncharacterized protein</fullName>
    </submittedName>
</protein>
<dbReference type="Proteomes" id="UP001234581">
    <property type="component" value="Unassembled WGS sequence"/>
</dbReference>
<gene>
    <name evidence="2" type="ORF">O0I10_000973</name>
</gene>
<feature type="region of interest" description="Disordered" evidence="1">
    <location>
        <begin position="44"/>
        <end position="116"/>
    </location>
</feature>